<evidence type="ECO:0000313" key="1">
    <source>
        <dbReference type="EMBL" id="WQJ51454.1"/>
    </source>
</evidence>
<organism evidence="1 2">
    <name type="scientific">phage Lak_Megaphage_RVC_AP3_GC26</name>
    <dbReference type="NCBI Taxonomy" id="3109225"/>
    <lineage>
        <taxon>Viruses</taxon>
        <taxon>Duplodnaviria</taxon>
        <taxon>Heunggongvirae</taxon>
        <taxon>Uroviricota</taxon>
        <taxon>Caudoviricetes</taxon>
        <taxon>Caudoviricetes code 15 clade</taxon>
    </lineage>
</organism>
<dbReference type="Proteomes" id="UP001348805">
    <property type="component" value="Segment"/>
</dbReference>
<accession>A0ABZ0Z050</accession>
<reference evidence="1 2" key="1">
    <citation type="submission" date="2023-11" db="EMBL/GenBank/DDBJ databases">
        <authorList>
            <person name="Cook R."/>
            <person name="Crisci M."/>
            <person name="Pye H."/>
            <person name="Adriaenssens E."/>
            <person name="Santini J."/>
        </authorList>
    </citation>
    <scope>NUCLEOTIDE SEQUENCE [LARGE SCALE GENOMIC DNA]</scope>
    <source>
        <strain evidence="1">Lak_Megaphage_RVC_AP3_GC26</strain>
    </source>
</reference>
<sequence length="117" mass="14456">MSYNLIPKYYTLYPECSSSTYLYFHDEPYAYWLENSEYKVYEWVLFKEYNDYKSVCHPNDCISAISYNDLIDSFKTYSFYENMDRKKMCRTFRQRSLETEFGPESEAYWDFEDFVEE</sequence>
<name>A0ABZ0Z050_9CAUD</name>
<protein>
    <submittedName>
        <fullName evidence="1">Uncharacterized protein</fullName>
    </submittedName>
</protein>
<keyword evidence="2" id="KW-1185">Reference proteome</keyword>
<dbReference type="EMBL" id="OR769219">
    <property type="protein sequence ID" value="WQJ51454.1"/>
    <property type="molecule type" value="Genomic_DNA"/>
</dbReference>
<proteinExistence type="predicted"/>
<evidence type="ECO:0000313" key="2">
    <source>
        <dbReference type="Proteomes" id="UP001348805"/>
    </source>
</evidence>